<protein>
    <recommendedName>
        <fullName evidence="4">Fibronectin type-III domain-containing protein</fullName>
    </recommendedName>
</protein>
<evidence type="ECO:0008006" key="4">
    <source>
        <dbReference type="Google" id="ProtNLM"/>
    </source>
</evidence>
<dbReference type="RefSeq" id="WP_071184153.1">
    <property type="nucleotide sequence ID" value="NZ_CP017774.1"/>
</dbReference>
<dbReference type="EMBL" id="CP017774">
    <property type="protein sequence ID" value="AOZ98907.1"/>
    <property type="molecule type" value="Genomic_DNA"/>
</dbReference>
<keyword evidence="1" id="KW-0732">Signal</keyword>
<dbReference type="SUPFAM" id="SSF55486">
    <property type="entry name" value="Metalloproteases ('zincins'), catalytic domain"/>
    <property type="match status" value="1"/>
</dbReference>
<evidence type="ECO:0000313" key="2">
    <source>
        <dbReference type="EMBL" id="AOZ98907.1"/>
    </source>
</evidence>
<feature type="signal peptide" evidence="1">
    <location>
        <begin position="1"/>
        <end position="24"/>
    </location>
</feature>
<dbReference type="AlphaFoldDB" id="A0A1D9P8M0"/>
<name>A0A1D9P8M0_9FLAO</name>
<reference evidence="2 3" key="1">
    <citation type="submission" date="2016-10" db="EMBL/GenBank/DDBJ databases">
        <title>Complete Genome Sequence of Flavobacterium sp. PK15.</title>
        <authorList>
            <person name="Ekwe A."/>
            <person name="Kim S.B."/>
        </authorList>
    </citation>
    <scope>NUCLEOTIDE SEQUENCE [LARGE SCALE GENOMIC DNA]</scope>
    <source>
        <strain evidence="2 3">PK15</strain>
    </source>
</reference>
<keyword evidence="3" id="KW-1185">Reference proteome</keyword>
<evidence type="ECO:0000256" key="1">
    <source>
        <dbReference type="SAM" id="SignalP"/>
    </source>
</evidence>
<dbReference type="STRING" id="1306519.BIW12_05350"/>
<sequence length="397" mass="43043">MKKSIDLFLMLLFVICSCSSGSSSEVAEVEEPDNVGVLATLKTNQAEEIAAKQAVIWGMLEDNGGSSVFERGVCYGTTANPNYEGTKKLASVTKGSGEFKVELTNLEGSTVYYARAYVVNKKGVAYGNQVSFKTADLASPLLVLGTIKVAGAQDLFLDVILKEHGDLAIQEIGLVYNTATKPTIADNKIARSKVEDKFKERIRNLKPETLYYVRPYAVTPGGVLYGEEFVISTIKKGNFTYSFNQNGADAATVTRIKAAFDLATTYYNNFTSIVKHVTVNYSPGTPTADANFSGWINMGANASYQKAGTAMHEMAHAVGVGQHSKYTELMKGTWQGKRANEILQMMTNDPAALVKGDGMHFWPYGVNGAHEDDGSDFLYIMNALILQGMKADGLPSN</sequence>
<evidence type="ECO:0000313" key="3">
    <source>
        <dbReference type="Proteomes" id="UP000178198"/>
    </source>
</evidence>
<dbReference type="Proteomes" id="UP000178198">
    <property type="component" value="Chromosome"/>
</dbReference>
<dbReference type="KEGG" id="fcm:BIW12_05350"/>
<feature type="chain" id="PRO_5009444207" description="Fibronectin type-III domain-containing protein" evidence="1">
    <location>
        <begin position="25"/>
        <end position="397"/>
    </location>
</feature>
<dbReference type="OrthoDB" id="9765957at2"/>
<proteinExistence type="predicted"/>
<dbReference type="PROSITE" id="PS51257">
    <property type="entry name" value="PROKAR_LIPOPROTEIN"/>
    <property type="match status" value="1"/>
</dbReference>
<organism evidence="2 3">
    <name type="scientific">Flavobacterium commune</name>
    <dbReference type="NCBI Taxonomy" id="1306519"/>
    <lineage>
        <taxon>Bacteria</taxon>
        <taxon>Pseudomonadati</taxon>
        <taxon>Bacteroidota</taxon>
        <taxon>Flavobacteriia</taxon>
        <taxon>Flavobacteriales</taxon>
        <taxon>Flavobacteriaceae</taxon>
        <taxon>Flavobacterium</taxon>
    </lineage>
</organism>
<accession>A0A1D9P8M0</accession>
<gene>
    <name evidence="2" type="ORF">BIW12_05350</name>
</gene>